<dbReference type="AlphaFoldDB" id="A0A7W5BD19"/>
<evidence type="ECO:0000313" key="8">
    <source>
        <dbReference type="EMBL" id="MBB3120932.1"/>
    </source>
</evidence>
<dbReference type="PRINTS" id="PR00463">
    <property type="entry name" value="EP450I"/>
</dbReference>
<dbReference type="Gene3D" id="1.10.630.10">
    <property type="entry name" value="Cytochrome P450"/>
    <property type="match status" value="1"/>
</dbReference>
<keyword evidence="9" id="KW-1185">Reference proteome</keyword>
<keyword evidence="3 7" id="KW-0560">Oxidoreductase</keyword>
<sequence>MSDTSTLAITPETEQPVQLKYSRTIADLPGPKPSPFFGNLLQLDRKRIHVTVENWIRQFGPIFRFKILNHNVVVVSDYAVVSSLLRERPAGFRRHQAGVTIMKELKIDGVFGAEGEAWRRQRKLVMRGMNAEVVRNFFPTMVSMTERLMLRWKTALEAGKPVNVHRDLKAMSLDVIVALAMGFDLNAMDTDGNQLQRDIDGLFMRLGQRMNAIFPHWRHVRLPRDRDADASAGRIEFAVTDFIQKTRERIKNNPHLRQKPGNMLEAMIVASEEDGNDFTDQELIGNAITAVLGGEDTTANSIAWLINNLVQNPAAAAKLAAEADAVLGEHRFIQDWEMLSELTYLDASHNESQRLKSVAPVFGLVSNEDCVVADTFFPKNTVVFASAVGASFDENHFPQSSQFLPERWIFDEKPDEGNDPNRKLFPFGGGTRLCPGRFLALTEIRMVIAMLMRNFELEPDPKALPVKEVMNFFMVPSGVPVRLKLRA</sequence>
<name>A0A7W5BD19_9BURK</name>
<accession>A0A7W5BD19</accession>
<comment type="similarity">
    <text evidence="7">Belongs to the cytochrome P450 family.</text>
</comment>
<comment type="caution">
    <text evidence="8">The sequence shown here is derived from an EMBL/GenBank/DDBJ whole genome shotgun (WGS) entry which is preliminary data.</text>
</comment>
<dbReference type="PANTHER" id="PTHR24303">
    <property type="entry name" value="HEME-BINDING MONOOXYGENASE FAMILY"/>
    <property type="match status" value="1"/>
</dbReference>
<protein>
    <submittedName>
        <fullName evidence="8">Cytochrome P450</fullName>
    </submittedName>
</protein>
<dbReference type="GO" id="GO:0020037">
    <property type="term" value="F:heme binding"/>
    <property type="evidence" value="ECO:0007669"/>
    <property type="project" value="InterPro"/>
</dbReference>
<dbReference type="PRINTS" id="PR00385">
    <property type="entry name" value="P450"/>
</dbReference>
<dbReference type="EMBL" id="JACHXD010000012">
    <property type="protein sequence ID" value="MBB3120932.1"/>
    <property type="molecule type" value="Genomic_DNA"/>
</dbReference>
<dbReference type="PANTHER" id="PTHR24303:SF31">
    <property type="entry name" value="CYTOCHROME P450 307A1-RELATED"/>
    <property type="match status" value="1"/>
</dbReference>
<evidence type="ECO:0000313" key="9">
    <source>
        <dbReference type="Proteomes" id="UP000541535"/>
    </source>
</evidence>
<organism evidence="8 9">
    <name type="scientific">Pseudoduganella violacea</name>
    <dbReference type="NCBI Taxonomy" id="1715466"/>
    <lineage>
        <taxon>Bacteria</taxon>
        <taxon>Pseudomonadati</taxon>
        <taxon>Pseudomonadota</taxon>
        <taxon>Betaproteobacteria</taxon>
        <taxon>Burkholderiales</taxon>
        <taxon>Oxalobacteraceae</taxon>
        <taxon>Telluria group</taxon>
        <taxon>Pseudoduganella</taxon>
    </lineage>
</organism>
<dbReference type="GO" id="GO:0016705">
    <property type="term" value="F:oxidoreductase activity, acting on paired donors, with incorporation or reduction of molecular oxygen"/>
    <property type="evidence" value="ECO:0007669"/>
    <property type="project" value="InterPro"/>
</dbReference>
<dbReference type="Proteomes" id="UP000541535">
    <property type="component" value="Unassembled WGS sequence"/>
</dbReference>
<evidence type="ECO:0000256" key="6">
    <source>
        <dbReference type="PIRSR" id="PIRSR602401-1"/>
    </source>
</evidence>
<dbReference type="InterPro" id="IPR036396">
    <property type="entry name" value="Cyt_P450_sf"/>
</dbReference>
<evidence type="ECO:0000256" key="5">
    <source>
        <dbReference type="ARBA" id="ARBA00023033"/>
    </source>
</evidence>
<evidence type="ECO:0000256" key="4">
    <source>
        <dbReference type="ARBA" id="ARBA00023004"/>
    </source>
</evidence>
<evidence type="ECO:0000256" key="2">
    <source>
        <dbReference type="ARBA" id="ARBA00022723"/>
    </source>
</evidence>
<feature type="binding site" description="axial binding residue" evidence="6">
    <location>
        <position position="434"/>
    </location>
    <ligand>
        <name>heme</name>
        <dbReference type="ChEBI" id="CHEBI:30413"/>
    </ligand>
    <ligandPart>
        <name>Fe</name>
        <dbReference type="ChEBI" id="CHEBI:18248"/>
    </ligandPart>
</feature>
<keyword evidence="4 6" id="KW-0408">Iron</keyword>
<evidence type="ECO:0000256" key="7">
    <source>
        <dbReference type="RuleBase" id="RU000461"/>
    </source>
</evidence>
<dbReference type="InterPro" id="IPR017972">
    <property type="entry name" value="Cyt_P450_CS"/>
</dbReference>
<evidence type="ECO:0000256" key="3">
    <source>
        <dbReference type="ARBA" id="ARBA00023002"/>
    </source>
</evidence>
<dbReference type="InterPro" id="IPR002401">
    <property type="entry name" value="Cyt_P450_E_grp-I"/>
</dbReference>
<dbReference type="GO" id="GO:0005506">
    <property type="term" value="F:iron ion binding"/>
    <property type="evidence" value="ECO:0007669"/>
    <property type="project" value="InterPro"/>
</dbReference>
<keyword evidence="2 6" id="KW-0479">Metal-binding</keyword>
<keyword evidence="5 7" id="KW-0503">Monooxygenase</keyword>
<reference evidence="8 9" key="1">
    <citation type="submission" date="2020-08" db="EMBL/GenBank/DDBJ databases">
        <title>Genomic Encyclopedia of Type Strains, Phase III (KMG-III): the genomes of soil and plant-associated and newly described type strains.</title>
        <authorList>
            <person name="Whitman W."/>
        </authorList>
    </citation>
    <scope>NUCLEOTIDE SEQUENCE [LARGE SCALE GENOMIC DNA]</scope>
    <source>
        <strain evidence="8 9">CECT 8897</strain>
    </source>
</reference>
<dbReference type="Pfam" id="PF00067">
    <property type="entry name" value="p450"/>
    <property type="match status" value="1"/>
</dbReference>
<comment type="cofactor">
    <cofactor evidence="1 6">
        <name>heme</name>
        <dbReference type="ChEBI" id="CHEBI:30413"/>
    </cofactor>
</comment>
<dbReference type="InterPro" id="IPR001128">
    <property type="entry name" value="Cyt_P450"/>
</dbReference>
<dbReference type="PROSITE" id="PS00086">
    <property type="entry name" value="CYTOCHROME_P450"/>
    <property type="match status" value="1"/>
</dbReference>
<keyword evidence="6 7" id="KW-0349">Heme</keyword>
<gene>
    <name evidence="8" type="ORF">FHS03_004005</name>
</gene>
<dbReference type="GO" id="GO:0004497">
    <property type="term" value="F:monooxygenase activity"/>
    <property type="evidence" value="ECO:0007669"/>
    <property type="project" value="UniProtKB-KW"/>
</dbReference>
<proteinExistence type="inferred from homology"/>
<dbReference type="SUPFAM" id="SSF48264">
    <property type="entry name" value="Cytochrome P450"/>
    <property type="match status" value="1"/>
</dbReference>
<dbReference type="RefSeq" id="WP_183442680.1">
    <property type="nucleotide sequence ID" value="NZ_JACHXD010000012.1"/>
</dbReference>
<evidence type="ECO:0000256" key="1">
    <source>
        <dbReference type="ARBA" id="ARBA00001971"/>
    </source>
</evidence>